<accession>A0ABV4U9J9</accession>
<sequence length="75" mass="8118">MACGCDQVKHVVQGAAKLVQSAAGLGLADEATIEQYRVIRQACQHAVPCQAIRQLYDIEKQAKERDAEDALAHAN</sequence>
<reference evidence="1 2" key="1">
    <citation type="submission" date="2024-08" db="EMBL/GenBank/DDBJ databases">
        <title>Whole-genome sequencing of halo(alkali)philic microorganisms from hypersaline lakes.</title>
        <authorList>
            <person name="Sorokin D.Y."/>
            <person name="Merkel A.Y."/>
            <person name="Messina E."/>
            <person name="Yakimov M."/>
        </authorList>
    </citation>
    <scope>NUCLEOTIDE SEQUENCE [LARGE SCALE GENOMIC DNA]</scope>
    <source>
        <strain evidence="1 2">AB-hyl4</strain>
    </source>
</reference>
<dbReference type="RefSeq" id="WP_425347192.1">
    <property type="nucleotide sequence ID" value="NZ_JBGUBD010000018.1"/>
</dbReference>
<protein>
    <submittedName>
        <fullName evidence="1">Uncharacterized protein</fullName>
    </submittedName>
</protein>
<keyword evidence="2" id="KW-1185">Reference proteome</keyword>
<dbReference type="Proteomes" id="UP001575105">
    <property type="component" value="Unassembled WGS sequence"/>
</dbReference>
<evidence type="ECO:0000313" key="2">
    <source>
        <dbReference type="Proteomes" id="UP001575105"/>
    </source>
</evidence>
<organism evidence="1 2">
    <name type="scientific">Natronomicrosphaera hydrolytica</name>
    <dbReference type="NCBI Taxonomy" id="3242702"/>
    <lineage>
        <taxon>Bacteria</taxon>
        <taxon>Pseudomonadati</taxon>
        <taxon>Planctomycetota</taxon>
        <taxon>Phycisphaerae</taxon>
        <taxon>Phycisphaerales</taxon>
        <taxon>Phycisphaeraceae</taxon>
        <taxon>Natronomicrosphaera</taxon>
    </lineage>
</organism>
<evidence type="ECO:0000313" key="1">
    <source>
        <dbReference type="EMBL" id="MFA9480271.1"/>
    </source>
</evidence>
<dbReference type="EMBL" id="JBGUBD010000018">
    <property type="protein sequence ID" value="MFA9480271.1"/>
    <property type="molecule type" value="Genomic_DNA"/>
</dbReference>
<name>A0ABV4U9J9_9BACT</name>
<proteinExistence type="predicted"/>
<comment type="caution">
    <text evidence="1">The sequence shown here is derived from an EMBL/GenBank/DDBJ whole genome shotgun (WGS) entry which is preliminary data.</text>
</comment>
<gene>
    <name evidence="1" type="ORF">ACERK3_18515</name>
</gene>